<proteinExistence type="predicted"/>
<gene>
    <name evidence="2" type="ORF">TCEB3V08_LOCUS4668</name>
</gene>
<organism evidence="2">
    <name type="scientific">Timema cristinae</name>
    <name type="common">Walking stick</name>
    <dbReference type="NCBI Taxonomy" id="61476"/>
    <lineage>
        <taxon>Eukaryota</taxon>
        <taxon>Metazoa</taxon>
        <taxon>Ecdysozoa</taxon>
        <taxon>Arthropoda</taxon>
        <taxon>Hexapoda</taxon>
        <taxon>Insecta</taxon>
        <taxon>Pterygota</taxon>
        <taxon>Neoptera</taxon>
        <taxon>Polyneoptera</taxon>
        <taxon>Phasmatodea</taxon>
        <taxon>Timematodea</taxon>
        <taxon>Timematoidea</taxon>
        <taxon>Timematidae</taxon>
        <taxon>Timema</taxon>
    </lineage>
</organism>
<name>A0A7R9GXW5_TIMCR</name>
<dbReference type="EMBL" id="OC317742">
    <property type="protein sequence ID" value="CAD7398800.1"/>
    <property type="molecule type" value="Genomic_DNA"/>
</dbReference>
<evidence type="ECO:0000313" key="2">
    <source>
        <dbReference type="EMBL" id="CAD7398800.1"/>
    </source>
</evidence>
<accession>A0A7R9GXW5</accession>
<dbReference type="AlphaFoldDB" id="A0A7R9GXW5"/>
<reference evidence="2" key="1">
    <citation type="submission" date="2020-11" db="EMBL/GenBank/DDBJ databases">
        <authorList>
            <person name="Tran Van P."/>
        </authorList>
    </citation>
    <scope>NUCLEOTIDE SEQUENCE</scope>
</reference>
<feature type="region of interest" description="Disordered" evidence="1">
    <location>
        <begin position="198"/>
        <end position="222"/>
    </location>
</feature>
<evidence type="ECO:0000256" key="1">
    <source>
        <dbReference type="SAM" id="MobiDB-lite"/>
    </source>
</evidence>
<sequence length="336" mass="37140">MRGATRIRVCVPGEDGDGKGTGLRRLYLYEVYIHLSGGRVENHFGKITLTTPDRDLNLNFSGINILVYFESDALDHEGTEIAYSSPMASLVLTDNSQLTVDSFKKLPDQITYPYAEPDDLQKHLANALVVLSSADKDGGIEDFCQKIAWALQLGPQQQQAPLTQLEEKVKVAEEINIRIGKVELEEVNLHLRGGRVENDLGKTTPVHPTEIQTSTSPSSAVELNTSSSLTNYATEAGQIINQFNQYIITIRTLLTKEVGPLLHEMVPGIPALYIHTLDTMPAMRFNMSFSLHLLLLVCSAANLGLGSAQGRGPFTRHHVGREFFLGYWSGLLIKHE</sequence>
<protein>
    <submittedName>
        <fullName evidence="2">Uncharacterized protein</fullName>
    </submittedName>
</protein>
<feature type="compositionally biased region" description="Polar residues" evidence="1">
    <location>
        <begin position="210"/>
        <end position="222"/>
    </location>
</feature>